<protein>
    <submittedName>
        <fullName evidence="7">Tetraspanin-11</fullName>
    </submittedName>
</protein>
<comment type="caution">
    <text evidence="7">The sequence shown here is derived from an EMBL/GenBank/DDBJ whole genome shotgun (WGS) entry which is preliminary data.</text>
</comment>
<comment type="subcellular location">
    <subcellularLocation>
        <location evidence="1">Membrane</location>
        <topology evidence="1">Multi-pass membrane protein</topology>
    </subcellularLocation>
</comment>
<feature type="transmembrane region" description="Helical" evidence="6">
    <location>
        <begin position="387"/>
        <end position="408"/>
    </location>
</feature>
<evidence type="ECO:0000256" key="4">
    <source>
        <dbReference type="ARBA" id="ARBA00023136"/>
    </source>
</evidence>
<dbReference type="Gene3D" id="1.10.1450.10">
    <property type="entry name" value="Tetraspanin"/>
    <property type="match status" value="1"/>
</dbReference>
<organism evidence="7 8">
    <name type="scientific">Fragariocoptes setiger</name>
    <dbReference type="NCBI Taxonomy" id="1670756"/>
    <lineage>
        <taxon>Eukaryota</taxon>
        <taxon>Metazoa</taxon>
        <taxon>Ecdysozoa</taxon>
        <taxon>Arthropoda</taxon>
        <taxon>Chelicerata</taxon>
        <taxon>Arachnida</taxon>
        <taxon>Acari</taxon>
        <taxon>Acariformes</taxon>
        <taxon>Trombidiformes</taxon>
        <taxon>Prostigmata</taxon>
        <taxon>Eupodina</taxon>
        <taxon>Eriophyoidea</taxon>
        <taxon>Phytoptidae</taxon>
        <taxon>Fragariocoptes</taxon>
    </lineage>
</organism>
<gene>
    <name evidence="7" type="primary">TSPAN11</name>
    <name evidence="7" type="ORF">GZH46_01336</name>
</gene>
<dbReference type="InterPro" id="IPR018499">
    <property type="entry name" value="Tetraspanin/Peripherin"/>
</dbReference>
<evidence type="ECO:0000313" key="7">
    <source>
        <dbReference type="EMBL" id="KAG9510130.1"/>
    </source>
</evidence>
<evidence type="ECO:0000256" key="2">
    <source>
        <dbReference type="ARBA" id="ARBA00022692"/>
    </source>
</evidence>
<dbReference type="PANTHER" id="PTHR19282:SF534">
    <property type="entry name" value="TETRASPANIN FAMILY-RELATED"/>
    <property type="match status" value="1"/>
</dbReference>
<reference evidence="7 8" key="1">
    <citation type="submission" date="2020-10" db="EMBL/GenBank/DDBJ databases">
        <authorList>
            <person name="Klimov P.B."/>
            <person name="Dyachkov S.M."/>
            <person name="Chetverikov P.E."/>
        </authorList>
    </citation>
    <scope>NUCLEOTIDE SEQUENCE [LARGE SCALE GENOMIC DNA]</scope>
    <source>
        <strain evidence="7">BMOC 18-1129-001#AD2665</strain>
        <tissue evidence="7">Entire mites</tissue>
    </source>
</reference>
<feature type="transmembrane region" description="Helical" evidence="6">
    <location>
        <begin position="344"/>
        <end position="367"/>
    </location>
</feature>
<feature type="region of interest" description="Disordered" evidence="5">
    <location>
        <begin position="42"/>
        <end position="106"/>
    </location>
</feature>
<feature type="compositionally biased region" description="Low complexity" evidence="5">
    <location>
        <begin position="42"/>
        <end position="55"/>
    </location>
</feature>
<feature type="transmembrane region" description="Helical" evidence="6">
    <location>
        <begin position="529"/>
        <end position="555"/>
    </location>
</feature>
<keyword evidence="2 6" id="KW-0812">Transmembrane</keyword>
<dbReference type="EMBL" id="JAIFTH010000226">
    <property type="protein sequence ID" value="KAG9510130.1"/>
    <property type="molecule type" value="Genomic_DNA"/>
</dbReference>
<evidence type="ECO:0000313" key="8">
    <source>
        <dbReference type="Proteomes" id="UP000825002"/>
    </source>
</evidence>
<feature type="compositionally biased region" description="Low complexity" evidence="5">
    <location>
        <begin position="213"/>
        <end position="222"/>
    </location>
</feature>
<proteinExistence type="predicted"/>
<dbReference type="InterPro" id="IPR008952">
    <property type="entry name" value="Tetraspanin_EC2_sf"/>
</dbReference>
<dbReference type="PANTHER" id="PTHR19282">
    <property type="entry name" value="TETRASPANIN"/>
    <property type="match status" value="1"/>
</dbReference>
<sequence length="560" mass="62526">MSVSGSRQPDGSGIIAVSPNASIHERLLASGAQPLIGLASPCVSPVSSQSQSQSQLPTTSGAAASSKYTTMIPNRSSYTPESVQRQQQQPLSNTVINGNPNNKSRDTDIRSILKSRTPSIADSDHHHHHHQYQYRYDNGDDNDHHLRHNLLASPAPTAFANSSASYQHDYWFQQQQTEQQRIESSCKSMFLNVSQTPTLDAAVQTGCQYSNVQAQQPRQQHQASRRSPSHPHFAHNQEQLDEHVDQSDIVCDMNLNGPFSGHHNERQSENLPATFVEADNRYHRYRRNHHLDSAADNNNIDTTAETQTIKKHPIDDKESTASVHVYRCCGLTYKMRRPLRVFKILFFLFNALVFVLGVAIMGMGLWYRIDPKVYEIHKYMETKNFTIAGWIMLFGGFAVIIMTMVGHVGVAGQRKGIIGFYALIMTVVTILFVACLVLVTVYGFGESLERFATKEVLEQIQQKPFSDRAAQFLDFLQVKMKCCGAISSNDYLRFGMNAPISCYANNRNYIISPGCGRAFRNLFDIRGGLAAGFCAAAILCQLATIIICVIMYCLIIHSGP</sequence>
<dbReference type="PRINTS" id="PR00259">
    <property type="entry name" value="TMFOUR"/>
</dbReference>
<dbReference type="Pfam" id="PF00335">
    <property type="entry name" value="Tetraspanin"/>
    <property type="match status" value="1"/>
</dbReference>
<keyword evidence="3 6" id="KW-1133">Transmembrane helix</keyword>
<feature type="compositionally biased region" description="Polar residues" evidence="5">
    <location>
        <begin position="56"/>
        <end position="102"/>
    </location>
</feature>
<keyword evidence="4 6" id="KW-0472">Membrane</keyword>
<evidence type="ECO:0000256" key="5">
    <source>
        <dbReference type="SAM" id="MobiDB-lite"/>
    </source>
</evidence>
<feature type="region of interest" description="Disordered" evidence="5">
    <location>
        <begin position="212"/>
        <end position="233"/>
    </location>
</feature>
<dbReference type="SUPFAM" id="SSF48652">
    <property type="entry name" value="Tetraspanin"/>
    <property type="match status" value="1"/>
</dbReference>
<dbReference type="CDD" id="cd03127">
    <property type="entry name" value="tetraspanin_LEL"/>
    <property type="match status" value="1"/>
</dbReference>
<dbReference type="Proteomes" id="UP000825002">
    <property type="component" value="Unassembled WGS sequence"/>
</dbReference>
<evidence type="ECO:0000256" key="1">
    <source>
        <dbReference type="ARBA" id="ARBA00004141"/>
    </source>
</evidence>
<keyword evidence="8" id="KW-1185">Reference proteome</keyword>
<evidence type="ECO:0000256" key="6">
    <source>
        <dbReference type="SAM" id="Phobius"/>
    </source>
</evidence>
<feature type="transmembrane region" description="Helical" evidence="6">
    <location>
        <begin position="420"/>
        <end position="444"/>
    </location>
</feature>
<accession>A0ABQ7S9L7</accession>
<feature type="compositionally biased region" description="Basic residues" evidence="5">
    <location>
        <begin position="223"/>
        <end position="233"/>
    </location>
</feature>
<evidence type="ECO:0000256" key="3">
    <source>
        <dbReference type="ARBA" id="ARBA00022989"/>
    </source>
</evidence>
<name>A0ABQ7S9L7_9ACAR</name>